<keyword evidence="3" id="KW-1185">Reference proteome</keyword>
<dbReference type="AlphaFoldDB" id="A0A3P1V412"/>
<dbReference type="PANTHER" id="PTHR21525:SF9">
    <property type="entry name" value="CHANNEL_COLICIN DOMAIN-CONTAINING PROTEIN"/>
    <property type="match status" value="1"/>
</dbReference>
<organism evidence="2 3">
    <name type="scientific">Actinomyces bowdenii</name>
    <dbReference type="NCBI Taxonomy" id="131109"/>
    <lineage>
        <taxon>Bacteria</taxon>
        <taxon>Bacillati</taxon>
        <taxon>Actinomycetota</taxon>
        <taxon>Actinomycetes</taxon>
        <taxon>Actinomycetales</taxon>
        <taxon>Actinomycetaceae</taxon>
        <taxon>Actinomyces</taxon>
    </lineage>
</organism>
<evidence type="ECO:0000313" key="2">
    <source>
        <dbReference type="EMBL" id="RRD28929.1"/>
    </source>
</evidence>
<dbReference type="PANTHER" id="PTHR21525">
    <property type="entry name" value="MOTILE SPERM PROTEIN"/>
    <property type="match status" value="1"/>
</dbReference>
<comment type="caution">
    <text evidence="2">The sequence shown here is derived from an EMBL/GenBank/DDBJ whole genome shotgun (WGS) entry which is preliminary data.</text>
</comment>
<evidence type="ECO:0000256" key="1">
    <source>
        <dbReference type="SAM" id="MobiDB-lite"/>
    </source>
</evidence>
<feature type="compositionally biased region" description="Basic and acidic residues" evidence="1">
    <location>
        <begin position="121"/>
        <end position="135"/>
    </location>
</feature>
<dbReference type="Proteomes" id="UP000271272">
    <property type="component" value="Unassembled WGS sequence"/>
</dbReference>
<reference evidence="2 3" key="1">
    <citation type="submission" date="2018-11" db="EMBL/GenBank/DDBJ databases">
        <title>Genomes From Bacteria Associated with the Canine Oral Cavity: a Test Case for Automated Genome-Based Taxonomic Assignment.</title>
        <authorList>
            <person name="Coil D.A."/>
            <person name="Jospin G."/>
            <person name="Darling A.E."/>
            <person name="Wallis C."/>
            <person name="Davis I.J."/>
            <person name="Harris S."/>
            <person name="Eisen J.A."/>
            <person name="Holcombe L.J."/>
            <person name="O'Flynn C."/>
        </authorList>
    </citation>
    <scope>NUCLEOTIDE SEQUENCE [LARGE SCALE GENOMIC DNA]</scope>
    <source>
        <strain evidence="2 3">OH5050</strain>
    </source>
</reference>
<name>A0A3P1V412_9ACTO</name>
<dbReference type="EMBL" id="RQZC01000014">
    <property type="protein sequence ID" value="RRD28929.1"/>
    <property type="molecule type" value="Genomic_DNA"/>
</dbReference>
<dbReference type="OrthoDB" id="3252255at2"/>
<accession>A0A3P1V412</accession>
<evidence type="ECO:0000313" key="3">
    <source>
        <dbReference type="Proteomes" id="UP000271272"/>
    </source>
</evidence>
<sequence length="389" mass="39800">MSIDTHLDATPSDIRSSATDIGTIKTHVDSCEDNLISGRMALYDLDGASAGGAVFAASRAITSCEDLVADLGSYQTALDDFASSMDGIKTSLADIRDRASEGGLIVSGEVINEPTSSFPDGPDKDDPQQVQQHHDEQAKITLYNALDTETSDIRTKEAEARQTFSDACAAITGQDNPLMRALLPSTSGGDWTAAASVAGWGISRTRNAATLAQGFGLHNGGARLEWTGPKGRPIAHHGASNGRPIGRIRHALSDSKLENWKLPTSAQGTTAAKVVNAARNAQPALKWAGRAGTAISFATSAYDQWQKDSHNPSLGEGEKVARAATSGTVTAGSAWALGFAGAKAGAAVGACIGGPLGAAIGGVAGGIIGGAIGSELGKSAANKILSMFD</sequence>
<feature type="region of interest" description="Disordered" evidence="1">
    <location>
        <begin position="109"/>
        <end position="135"/>
    </location>
</feature>
<dbReference type="RefSeq" id="WP_124934134.1">
    <property type="nucleotide sequence ID" value="NZ_RQZC01000014.1"/>
</dbReference>
<proteinExistence type="predicted"/>
<evidence type="ECO:0008006" key="4">
    <source>
        <dbReference type="Google" id="ProtNLM"/>
    </source>
</evidence>
<gene>
    <name evidence="2" type="ORF">EII10_08810</name>
</gene>
<protein>
    <recommendedName>
        <fullName evidence="4">LXG domain-containing protein</fullName>
    </recommendedName>
</protein>